<proteinExistence type="predicted"/>
<sequence length="93" mass="10339">MSRKNRIARVSRPSPVTGVYEDEMPPGGGNRHAPPRRTTPPEPTDELDVQTLKKGIVPSTTVKSGDEEPEELTMQKEEKVAPHNEQRNPNANE</sequence>
<name>A0AAQ4F9Z7_AMBAM</name>
<dbReference type="AlphaFoldDB" id="A0AAQ4F9Z7"/>
<feature type="compositionally biased region" description="Basic and acidic residues" evidence="1">
    <location>
        <begin position="73"/>
        <end position="86"/>
    </location>
</feature>
<evidence type="ECO:0000313" key="3">
    <source>
        <dbReference type="Proteomes" id="UP001321473"/>
    </source>
</evidence>
<evidence type="ECO:0000256" key="1">
    <source>
        <dbReference type="SAM" id="MobiDB-lite"/>
    </source>
</evidence>
<dbReference type="Proteomes" id="UP001321473">
    <property type="component" value="Unassembled WGS sequence"/>
</dbReference>
<protein>
    <submittedName>
        <fullName evidence="2">Uncharacterized protein</fullName>
    </submittedName>
</protein>
<dbReference type="EMBL" id="JARKHS020005062">
    <property type="protein sequence ID" value="KAK8783896.1"/>
    <property type="molecule type" value="Genomic_DNA"/>
</dbReference>
<keyword evidence="3" id="KW-1185">Reference proteome</keyword>
<organism evidence="2 3">
    <name type="scientific">Amblyomma americanum</name>
    <name type="common">Lone star tick</name>
    <dbReference type="NCBI Taxonomy" id="6943"/>
    <lineage>
        <taxon>Eukaryota</taxon>
        <taxon>Metazoa</taxon>
        <taxon>Ecdysozoa</taxon>
        <taxon>Arthropoda</taxon>
        <taxon>Chelicerata</taxon>
        <taxon>Arachnida</taxon>
        <taxon>Acari</taxon>
        <taxon>Parasitiformes</taxon>
        <taxon>Ixodida</taxon>
        <taxon>Ixodoidea</taxon>
        <taxon>Ixodidae</taxon>
        <taxon>Amblyomminae</taxon>
        <taxon>Amblyomma</taxon>
    </lineage>
</organism>
<reference evidence="2 3" key="1">
    <citation type="journal article" date="2023" name="Arcadia Sci">
        <title>De novo assembly of a long-read Amblyomma americanum tick genome.</title>
        <authorList>
            <person name="Chou S."/>
            <person name="Poskanzer K.E."/>
            <person name="Rollins M."/>
            <person name="Thuy-Boun P.S."/>
        </authorList>
    </citation>
    <scope>NUCLEOTIDE SEQUENCE [LARGE SCALE GENOMIC DNA]</scope>
    <source>
        <strain evidence="2">F_SG_1</strain>
        <tissue evidence="2">Salivary glands</tissue>
    </source>
</reference>
<comment type="caution">
    <text evidence="2">The sequence shown here is derived from an EMBL/GenBank/DDBJ whole genome shotgun (WGS) entry which is preliminary data.</text>
</comment>
<evidence type="ECO:0000313" key="2">
    <source>
        <dbReference type="EMBL" id="KAK8783896.1"/>
    </source>
</evidence>
<gene>
    <name evidence="2" type="ORF">V5799_009739</name>
</gene>
<accession>A0AAQ4F9Z7</accession>
<feature type="region of interest" description="Disordered" evidence="1">
    <location>
        <begin position="1"/>
        <end position="93"/>
    </location>
</feature>